<feature type="signal peptide" evidence="7">
    <location>
        <begin position="1"/>
        <end position="21"/>
    </location>
</feature>
<evidence type="ECO:0000256" key="1">
    <source>
        <dbReference type="ARBA" id="ARBA00004236"/>
    </source>
</evidence>
<comment type="subcellular location">
    <subcellularLocation>
        <location evidence="1">Cell membrane</location>
    </subcellularLocation>
</comment>
<sequence length="88" mass="9567">MKNIILLSILIAILAAFFASSNPDGLEKVAENLGFIDRGIERSSAMTDYSIPFIYQEGISTSIAGILGIFIILGLFWATALFLRKRAG</sequence>
<evidence type="ECO:0000256" key="7">
    <source>
        <dbReference type="SAM" id="SignalP"/>
    </source>
</evidence>
<proteinExistence type="predicted"/>
<evidence type="ECO:0000256" key="4">
    <source>
        <dbReference type="ARBA" id="ARBA00022989"/>
    </source>
</evidence>
<dbReference type="GO" id="GO:0005886">
    <property type="term" value="C:plasma membrane"/>
    <property type="evidence" value="ECO:0007669"/>
    <property type="project" value="UniProtKB-SubCell"/>
</dbReference>
<keyword evidence="4 6" id="KW-1133">Transmembrane helix</keyword>
<dbReference type="InterPro" id="IPR025937">
    <property type="entry name" value="PDGLE_dom"/>
</dbReference>
<accession>A0A0S7Y1W9</accession>
<dbReference type="Pfam" id="PF13190">
    <property type="entry name" value="PDGLE"/>
    <property type="match status" value="1"/>
</dbReference>
<feature type="transmembrane region" description="Helical" evidence="6">
    <location>
        <begin position="63"/>
        <end position="83"/>
    </location>
</feature>
<keyword evidence="5 6" id="KW-0472">Membrane</keyword>
<gene>
    <name evidence="9" type="ORF">AMJ44_06345</name>
</gene>
<organism evidence="9 10">
    <name type="scientific">candidate division WOR-1 bacterium DG_54_3</name>
    <dbReference type="NCBI Taxonomy" id="1703775"/>
    <lineage>
        <taxon>Bacteria</taxon>
        <taxon>Bacillati</taxon>
        <taxon>Saganbacteria</taxon>
    </lineage>
</organism>
<evidence type="ECO:0000256" key="3">
    <source>
        <dbReference type="ARBA" id="ARBA00022692"/>
    </source>
</evidence>
<evidence type="ECO:0000259" key="8">
    <source>
        <dbReference type="Pfam" id="PF13190"/>
    </source>
</evidence>
<keyword evidence="3 6" id="KW-0812">Transmembrane</keyword>
<keyword evidence="2" id="KW-1003">Cell membrane</keyword>
<dbReference type="Proteomes" id="UP000051861">
    <property type="component" value="Unassembled WGS sequence"/>
</dbReference>
<evidence type="ECO:0000256" key="2">
    <source>
        <dbReference type="ARBA" id="ARBA00022475"/>
    </source>
</evidence>
<reference evidence="9 10" key="1">
    <citation type="journal article" date="2015" name="Microbiome">
        <title>Genomic resolution of linkages in carbon, nitrogen, and sulfur cycling among widespread estuary sediment bacteria.</title>
        <authorList>
            <person name="Baker B.J."/>
            <person name="Lazar C.S."/>
            <person name="Teske A.P."/>
            <person name="Dick G.J."/>
        </authorList>
    </citation>
    <scope>NUCLEOTIDE SEQUENCE [LARGE SCALE GENOMIC DNA]</scope>
    <source>
        <strain evidence="9">DG_54_3</strain>
    </source>
</reference>
<protein>
    <recommendedName>
        <fullName evidence="8">PDGLE domain-containing protein</fullName>
    </recommendedName>
</protein>
<dbReference type="EMBL" id="LIZX01000050">
    <property type="protein sequence ID" value="KPJ68564.1"/>
    <property type="molecule type" value="Genomic_DNA"/>
</dbReference>
<keyword evidence="7" id="KW-0732">Signal</keyword>
<evidence type="ECO:0000256" key="5">
    <source>
        <dbReference type="ARBA" id="ARBA00023136"/>
    </source>
</evidence>
<name>A0A0S7Y1W9_UNCSA</name>
<evidence type="ECO:0000313" key="10">
    <source>
        <dbReference type="Proteomes" id="UP000051861"/>
    </source>
</evidence>
<comment type="caution">
    <text evidence="9">The sequence shown here is derived from an EMBL/GenBank/DDBJ whole genome shotgun (WGS) entry which is preliminary data.</text>
</comment>
<feature type="chain" id="PRO_5006640353" description="PDGLE domain-containing protein" evidence="7">
    <location>
        <begin position="22"/>
        <end position="88"/>
    </location>
</feature>
<feature type="domain" description="PDGLE" evidence="8">
    <location>
        <begin position="5"/>
        <end position="84"/>
    </location>
</feature>
<evidence type="ECO:0000313" key="9">
    <source>
        <dbReference type="EMBL" id="KPJ68564.1"/>
    </source>
</evidence>
<evidence type="ECO:0000256" key="6">
    <source>
        <dbReference type="SAM" id="Phobius"/>
    </source>
</evidence>
<dbReference type="AlphaFoldDB" id="A0A0S7Y1W9"/>